<reference evidence="6 7" key="1">
    <citation type="journal article" date="2024" name="Proc. Natl. Acad. Sci. U.S.A.">
        <title>The genetic regulatory architecture and epigenomic basis for age-related changes in rattlesnake venom.</title>
        <authorList>
            <person name="Hogan M.P."/>
            <person name="Holding M.L."/>
            <person name="Nystrom G.S."/>
            <person name="Colston T.J."/>
            <person name="Bartlett D.A."/>
            <person name="Mason A.J."/>
            <person name="Ellsworth S.A."/>
            <person name="Rautsaw R.M."/>
            <person name="Lawrence K.C."/>
            <person name="Strickland J.L."/>
            <person name="He B."/>
            <person name="Fraser P."/>
            <person name="Margres M.J."/>
            <person name="Gilbert D.M."/>
            <person name="Gibbs H.L."/>
            <person name="Parkinson C.L."/>
            <person name="Rokyta D.R."/>
        </authorList>
    </citation>
    <scope>NUCLEOTIDE SEQUENCE [LARGE SCALE GENOMIC DNA]</scope>
    <source>
        <strain evidence="6">DRR0105</strain>
    </source>
</reference>
<comment type="subcellular location">
    <subcellularLocation>
        <location evidence="4">Endoplasmic reticulum membrane</location>
        <topology evidence="4">Multi-pass membrane protein</topology>
    </subcellularLocation>
</comment>
<comment type="similarity">
    <text evidence="1 4">Belongs to the diacylglycerol acyltransferase family.</text>
</comment>
<keyword evidence="2 4" id="KW-0808">Transferase</keyword>
<keyword evidence="3" id="KW-0012">Acyltransferase</keyword>
<keyword evidence="4" id="KW-0256">Endoplasmic reticulum</keyword>
<name>A0AAW1B1W1_CROAD</name>
<evidence type="ECO:0000256" key="2">
    <source>
        <dbReference type="ARBA" id="ARBA00022679"/>
    </source>
</evidence>
<evidence type="ECO:0000256" key="1">
    <source>
        <dbReference type="ARBA" id="ARBA00005420"/>
    </source>
</evidence>
<feature type="region of interest" description="Disordered" evidence="5">
    <location>
        <begin position="1"/>
        <end position="21"/>
    </location>
</feature>
<dbReference type="InterPro" id="IPR007130">
    <property type="entry name" value="DAGAT"/>
</dbReference>
<dbReference type="GO" id="GO:0008374">
    <property type="term" value="F:O-acyltransferase activity"/>
    <property type="evidence" value="ECO:0007669"/>
    <property type="project" value="InterPro"/>
</dbReference>
<dbReference type="Pfam" id="PF03982">
    <property type="entry name" value="DAGAT"/>
    <property type="match status" value="1"/>
</dbReference>
<comment type="caution">
    <text evidence="6">The sequence shown here is derived from an EMBL/GenBank/DDBJ whole genome shotgun (WGS) entry which is preliminary data.</text>
</comment>
<keyword evidence="7" id="KW-1185">Reference proteome</keyword>
<evidence type="ECO:0000256" key="4">
    <source>
        <dbReference type="RuleBase" id="RU367023"/>
    </source>
</evidence>
<gene>
    <name evidence="6" type="ORF">NXF25_019117</name>
</gene>
<evidence type="ECO:0000256" key="3">
    <source>
        <dbReference type="ARBA" id="ARBA00023315"/>
    </source>
</evidence>
<evidence type="ECO:0000256" key="5">
    <source>
        <dbReference type="SAM" id="MobiDB-lite"/>
    </source>
</evidence>
<organism evidence="6 7">
    <name type="scientific">Crotalus adamanteus</name>
    <name type="common">Eastern diamondback rattlesnake</name>
    <dbReference type="NCBI Taxonomy" id="8729"/>
    <lineage>
        <taxon>Eukaryota</taxon>
        <taxon>Metazoa</taxon>
        <taxon>Chordata</taxon>
        <taxon>Craniata</taxon>
        <taxon>Vertebrata</taxon>
        <taxon>Euteleostomi</taxon>
        <taxon>Lepidosauria</taxon>
        <taxon>Squamata</taxon>
        <taxon>Bifurcata</taxon>
        <taxon>Unidentata</taxon>
        <taxon>Episquamata</taxon>
        <taxon>Toxicofera</taxon>
        <taxon>Serpentes</taxon>
        <taxon>Colubroidea</taxon>
        <taxon>Viperidae</taxon>
        <taxon>Crotalinae</taxon>
        <taxon>Crotalus</taxon>
    </lineage>
</organism>
<proteinExistence type="inferred from homology"/>
<dbReference type="Proteomes" id="UP001474421">
    <property type="component" value="Unassembled WGS sequence"/>
</dbReference>
<protein>
    <recommendedName>
        <fullName evidence="4">Acyltransferase</fullName>
        <ecNumber evidence="4">2.3.1.-</ecNumber>
    </recommendedName>
</protein>
<accession>A0AAW1B1W1</accession>
<dbReference type="EC" id="2.3.1.-" evidence="4"/>
<sequence length="338" mass="36780">MGRELERRGAARRGRGGERWEASPWHCSPEIGLGRAEWRTAGLQPAGAACCFFPEGGLSPAYTPPCSAGGFLIQAAEGTNKALGRQVVTAPAWLLRAVACLALRGASFPNPDCSSHAGRHHFLSAGAVCGWEQPERRAHEHVQSATAATARGLARWRRGSPAASLVAQCYLGLYLVLLLRDGWLLAVSYVAWLYLDWEMPSHGGHRSAWAVWRYFWDYFPITLTLVPIFQEGAAPPPPLTLPKLHAPLSLHGATVFAAAVDNRSMHTCMHRLAYRFHVSVARPLVPPPCCSLNGSRVFGTLRAEGGAGKALARWGHTHVLFFLSFFPNARASTLPDHV</sequence>
<evidence type="ECO:0000313" key="6">
    <source>
        <dbReference type="EMBL" id="KAK9395756.1"/>
    </source>
</evidence>
<evidence type="ECO:0000313" key="7">
    <source>
        <dbReference type="Proteomes" id="UP001474421"/>
    </source>
</evidence>
<dbReference type="EMBL" id="JAOTOJ010000009">
    <property type="protein sequence ID" value="KAK9395756.1"/>
    <property type="molecule type" value="Genomic_DNA"/>
</dbReference>
<dbReference type="AlphaFoldDB" id="A0AAW1B1W1"/>
<dbReference type="GO" id="GO:0005789">
    <property type="term" value="C:endoplasmic reticulum membrane"/>
    <property type="evidence" value="ECO:0007669"/>
    <property type="project" value="UniProtKB-SubCell"/>
</dbReference>